<name>G8XDM8_STREN</name>
<accession>G8XDM8</accession>
<reference evidence="2" key="1">
    <citation type="submission" date="2011-12" db="EMBL/GenBank/DDBJ databases">
        <title>Complete genome sequence of Streptomyces cattleya strain DSM 46488.</title>
        <authorList>
            <person name="Ou H.-Y."/>
            <person name="Li P."/>
            <person name="Zhao C."/>
            <person name="O'Hagan D."/>
            <person name="Deng Z."/>
        </authorList>
    </citation>
    <scope>NUCLEOTIDE SEQUENCE [LARGE SCALE GENOMIC DNA]</scope>
    <source>
        <strain evidence="2">ATCC 35852 / DSM 46488 / JCM 4925 / NBRC 14057 / NRRL 8057</strain>
        <plasmid evidence="2">Plasmid pSCATT</plasmid>
    </source>
</reference>
<protein>
    <submittedName>
        <fullName evidence="1">Putative dehydrogenase</fullName>
    </submittedName>
</protein>
<dbReference type="KEGG" id="scy:SCATT_p00290"/>
<evidence type="ECO:0000313" key="1">
    <source>
        <dbReference type="EMBL" id="AEW98222.1"/>
    </source>
</evidence>
<dbReference type="PATRIC" id="fig|1003195.29.peg.5833"/>
<geneLocation type="plasmid" evidence="1 2">
    <name>pSCATT</name>
</geneLocation>
<organism evidence="1 2">
    <name type="scientific">Streptantibioticus cattleyicolor (strain ATCC 35852 / DSM 46488 / JCM 4925 / NBRC 14057 / NRRL 8057)</name>
    <name type="common">Streptomyces cattleya</name>
    <dbReference type="NCBI Taxonomy" id="1003195"/>
    <lineage>
        <taxon>Bacteria</taxon>
        <taxon>Bacillati</taxon>
        <taxon>Actinomycetota</taxon>
        <taxon>Actinomycetes</taxon>
        <taxon>Kitasatosporales</taxon>
        <taxon>Streptomycetaceae</taxon>
        <taxon>Streptantibioticus</taxon>
    </lineage>
</organism>
<dbReference type="EMBL" id="CP003229">
    <property type="protein sequence ID" value="AEW98222.1"/>
    <property type="molecule type" value="Genomic_DNA"/>
</dbReference>
<dbReference type="RefSeq" id="WP_014626679.1">
    <property type="nucleotide sequence ID" value="NC_016113.1"/>
</dbReference>
<dbReference type="HOGENOM" id="CLU_3189403_0_0_11"/>
<sequence length="46" mass="5029">MTAAPSGLRHTPRTRREIRLAAHPTPRTPLTDDLFGIAEVPIPSPN</sequence>
<gene>
    <name evidence="1" type="ordered locus">SCATT_p00290</name>
</gene>
<dbReference type="Proteomes" id="UP000007842">
    <property type="component" value="Plasmid pSCATT"/>
</dbReference>
<keyword evidence="1" id="KW-0614">Plasmid</keyword>
<evidence type="ECO:0000313" key="2">
    <source>
        <dbReference type="Proteomes" id="UP000007842"/>
    </source>
</evidence>
<dbReference type="AlphaFoldDB" id="G8XDM8"/>
<keyword evidence="2" id="KW-1185">Reference proteome</keyword>
<proteinExistence type="predicted"/>